<dbReference type="PANTHER" id="PTHR45953">
    <property type="entry name" value="IDURONATE 2-SULFATASE"/>
    <property type="match status" value="1"/>
</dbReference>
<name>A0A238WAT1_9FLAO</name>
<feature type="domain" description="Sulfatase N-terminal" evidence="4">
    <location>
        <begin position="35"/>
        <end position="413"/>
    </location>
</feature>
<dbReference type="GO" id="GO:0046872">
    <property type="term" value="F:metal ion binding"/>
    <property type="evidence" value="ECO:0007669"/>
    <property type="project" value="UniProtKB-KW"/>
</dbReference>
<evidence type="ECO:0000259" key="4">
    <source>
        <dbReference type="Pfam" id="PF00884"/>
    </source>
</evidence>
<dbReference type="RefSeq" id="WP_089380711.1">
    <property type="nucleotide sequence ID" value="NZ_FZNT01000003.1"/>
</dbReference>
<dbReference type="Proteomes" id="UP000198384">
    <property type="component" value="Unassembled WGS sequence"/>
</dbReference>
<evidence type="ECO:0000313" key="5">
    <source>
        <dbReference type="EMBL" id="SNR43662.1"/>
    </source>
</evidence>
<comment type="similarity">
    <text evidence="1">Belongs to the sulfatase family.</text>
</comment>
<dbReference type="GO" id="GO:0005737">
    <property type="term" value="C:cytoplasm"/>
    <property type="evidence" value="ECO:0007669"/>
    <property type="project" value="TreeGrafter"/>
</dbReference>
<dbReference type="InterPro" id="IPR017850">
    <property type="entry name" value="Alkaline_phosphatase_core_sf"/>
</dbReference>
<dbReference type="SUPFAM" id="SSF53649">
    <property type="entry name" value="Alkaline phosphatase-like"/>
    <property type="match status" value="1"/>
</dbReference>
<gene>
    <name evidence="5" type="ORF">SAMN06265371_10325</name>
</gene>
<dbReference type="Gene3D" id="3.40.720.10">
    <property type="entry name" value="Alkaline Phosphatase, subunit A"/>
    <property type="match status" value="1"/>
</dbReference>
<reference evidence="5 6" key="1">
    <citation type="submission" date="2017-06" db="EMBL/GenBank/DDBJ databases">
        <authorList>
            <person name="Kim H.J."/>
            <person name="Triplett B.A."/>
        </authorList>
    </citation>
    <scope>NUCLEOTIDE SEQUENCE [LARGE SCALE GENOMIC DNA]</scope>
    <source>
        <strain evidence="5 6">DSM 29150</strain>
    </source>
</reference>
<evidence type="ECO:0000313" key="6">
    <source>
        <dbReference type="Proteomes" id="UP000198384"/>
    </source>
</evidence>
<evidence type="ECO:0000256" key="1">
    <source>
        <dbReference type="ARBA" id="ARBA00008779"/>
    </source>
</evidence>
<keyword evidence="6" id="KW-1185">Reference proteome</keyword>
<dbReference type="GO" id="GO:0008484">
    <property type="term" value="F:sulfuric ester hydrolase activity"/>
    <property type="evidence" value="ECO:0007669"/>
    <property type="project" value="TreeGrafter"/>
</dbReference>
<keyword evidence="3" id="KW-0378">Hydrolase</keyword>
<dbReference type="OrthoDB" id="9789742at2"/>
<accession>A0A238WAT1</accession>
<dbReference type="EMBL" id="FZNT01000003">
    <property type="protein sequence ID" value="SNR43662.1"/>
    <property type="molecule type" value="Genomic_DNA"/>
</dbReference>
<protein>
    <submittedName>
        <fullName evidence="5">Arylsulfatase A</fullName>
    </submittedName>
</protein>
<evidence type="ECO:0000256" key="2">
    <source>
        <dbReference type="ARBA" id="ARBA00022723"/>
    </source>
</evidence>
<dbReference type="InterPro" id="IPR000917">
    <property type="entry name" value="Sulfatase_N"/>
</dbReference>
<proteinExistence type="inferred from homology"/>
<evidence type="ECO:0000256" key="3">
    <source>
        <dbReference type="ARBA" id="ARBA00022801"/>
    </source>
</evidence>
<dbReference type="AlphaFoldDB" id="A0A238WAT1"/>
<organism evidence="5 6">
    <name type="scientific">Lutibacter agarilyticus</name>
    <dbReference type="NCBI Taxonomy" id="1109740"/>
    <lineage>
        <taxon>Bacteria</taxon>
        <taxon>Pseudomonadati</taxon>
        <taxon>Bacteroidota</taxon>
        <taxon>Flavobacteriia</taxon>
        <taxon>Flavobacteriales</taxon>
        <taxon>Flavobacteriaceae</taxon>
        <taxon>Lutibacter</taxon>
    </lineage>
</organism>
<dbReference type="InterPro" id="IPR024607">
    <property type="entry name" value="Sulfatase_CS"/>
</dbReference>
<dbReference type="Pfam" id="PF00884">
    <property type="entry name" value="Sulfatase"/>
    <property type="match status" value="1"/>
</dbReference>
<sequence>MNKRKNLTYVLLALTLFTFSCKEKEVLEKNNKKPPNILILFSDQHNKKVTGYEGHPDVQTPNLDKLASESFVFDRAYCTTGICAPARSSFLTGIYPRTLGILSNSEDTNVMKEVVSLPSILKTQGYKTYAFGKRHTKSSIDEGWDVKKSHLCSESEDNYVTWIEAQGYSKEFAIDWAAEFGKPSSCSHEMGEISIADLGTRISELPEGYTMEAYTAMNTIEMIKEHKDSDQPFFCWATFYRPHQPYTPLKKYMDMYDVSDWGTGTNNYSSIKKPISFYEPTEKLPPFLQSQRNGGNKVWNMDKAFEDEQLWRNYIGAYYALVTELDFYVGEIINSLEKAGMKDETVIIYSTDHGDFVGNHGMVEKAAMGHNIYEDILNIPLIIHYPGQSKGGKNYELVSQVDILPTILEMAGVEMPMLKHKVQGKSLHNLMQNNTSLNRDYIVSESWSQATVISENFKLGIMLDPTDFRKQFDYREYGDMFFDRLNDSLELQNQINNESCFDQINQLKSYYKEFEQNYPDIGKQEVVKDFSTKE</sequence>
<dbReference type="PROSITE" id="PS51257">
    <property type="entry name" value="PROKAR_LIPOPROTEIN"/>
    <property type="match status" value="1"/>
</dbReference>
<dbReference type="PANTHER" id="PTHR45953:SF1">
    <property type="entry name" value="IDURONATE 2-SULFATASE"/>
    <property type="match status" value="1"/>
</dbReference>
<dbReference type="PROSITE" id="PS00523">
    <property type="entry name" value="SULFATASE_1"/>
    <property type="match status" value="1"/>
</dbReference>
<keyword evidence="2" id="KW-0479">Metal-binding</keyword>